<reference evidence="8" key="1">
    <citation type="journal article" date="2016" name="Nat. Biotechnol.">
        <title>Sequencing wild and cultivated cassava and related species reveals extensive interspecific hybridization and genetic diversity.</title>
        <authorList>
            <person name="Bredeson J.V."/>
            <person name="Lyons J.B."/>
            <person name="Prochnik S.E."/>
            <person name="Wu G.A."/>
            <person name="Ha C.M."/>
            <person name="Edsinger-Gonzales E."/>
            <person name="Grimwood J."/>
            <person name="Schmutz J."/>
            <person name="Rabbi I.Y."/>
            <person name="Egesi C."/>
            <person name="Nauluvula P."/>
            <person name="Lebot V."/>
            <person name="Ndunguru J."/>
            <person name="Mkamilo G."/>
            <person name="Bart R.S."/>
            <person name="Setter T.L."/>
            <person name="Gleadow R.M."/>
            <person name="Kulakow P."/>
            <person name="Ferguson M.E."/>
            <person name="Rounsley S."/>
            <person name="Rokhsar D.S."/>
        </authorList>
    </citation>
    <scope>NUCLEOTIDE SEQUENCE [LARGE SCALE GENOMIC DNA]</scope>
    <source>
        <strain evidence="8">cv. AM560-2</strain>
    </source>
</reference>
<feature type="transmembrane region" description="Helical" evidence="6">
    <location>
        <begin position="218"/>
        <end position="238"/>
    </location>
</feature>
<dbReference type="Pfam" id="PF01554">
    <property type="entry name" value="MatE"/>
    <property type="match status" value="2"/>
</dbReference>
<dbReference type="PANTHER" id="PTHR11206">
    <property type="entry name" value="MULTIDRUG RESISTANCE PROTEIN"/>
    <property type="match status" value="1"/>
</dbReference>
<feature type="transmembrane region" description="Helical" evidence="6">
    <location>
        <begin position="336"/>
        <end position="359"/>
    </location>
</feature>
<evidence type="ECO:0000256" key="4">
    <source>
        <dbReference type="ARBA" id="ARBA00022989"/>
    </source>
</evidence>
<feature type="transmembrane region" description="Helical" evidence="6">
    <location>
        <begin position="44"/>
        <end position="67"/>
    </location>
</feature>
<dbReference type="InterPro" id="IPR002528">
    <property type="entry name" value="MATE_fam"/>
</dbReference>
<dbReference type="GO" id="GO:0042910">
    <property type="term" value="F:xenobiotic transmembrane transporter activity"/>
    <property type="evidence" value="ECO:0007669"/>
    <property type="project" value="InterPro"/>
</dbReference>
<dbReference type="OrthoDB" id="2126698at2759"/>
<sequence>MDAEAFKSSLESPLISNSENGIEPAKKCYEKAEIISELKKQMNLAGPLVLVSFLQYSLQMISVMFVGHLGELSLSSASMATSFAGVTGFALMLGMGSALETFCGQAYGARQFHMLGVHLQRAMLVLVLTSIPISFIWVFTGQIFIGLNQDPQISIHSGIYARWLIPAIVPYGLLQCQSRFLQTQNIVLPLVLSTGITSLVHVLICWTFIFRFGFGNKAAALSIAISYCINVFILAIYIKFSPTCKHTWTGFSRAGTKDLLSFLKLGIPSALMVCLEFWSYEFLVIISGLLPNPKLQLSMMSISLNTSSVVFRIPFGLGSAVSTRVSNELGAGRPDAACLAVRIVIFLAVAESLSLGLALVAARNVWGFLYTNEKEVVRYLASVLPVLALSNFMDGMQAVLSGTARGCGWQKLGACINLGAYYLVGLPSALVLTFLFHFGGMGLWMGITCGSSVQALLLLAITMHTDWDQEAKKARVTVYGSRIPGDVPAEVV</sequence>
<feature type="transmembrane region" description="Helical" evidence="6">
    <location>
        <begin position="442"/>
        <end position="463"/>
    </location>
</feature>
<feature type="transmembrane region" description="Helical" evidence="6">
    <location>
        <begin position="379"/>
        <end position="400"/>
    </location>
</feature>
<dbReference type="NCBIfam" id="TIGR00797">
    <property type="entry name" value="matE"/>
    <property type="match status" value="1"/>
</dbReference>
<proteinExistence type="inferred from homology"/>
<keyword evidence="8" id="KW-1185">Reference proteome</keyword>
<keyword evidence="5 6" id="KW-0472">Membrane</keyword>
<dbReference type="InterPro" id="IPR045069">
    <property type="entry name" value="MATE_euk"/>
</dbReference>
<evidence type="ECO:0000256" key="6">
    <source>
        <dbReference type="RuleBase" id="RU004914"/>
    </source>
</evidence>
<evidence type="ECO:0000256" key="2">
    <source>
        <dbReference type="ARBA" id="ARBA00010199"/>
    </source>
</evidence>
<accession>A0A2C9UJE2</accession>
<dbReference type="CDD" id="cd13132">
    <property type="entry name" value="MATE_eukaryotic"/>
    <property type="match status" value="1"/>
</dbReference>
<dbReference type="GO" id="GO:0015297">
    <property type="term" value="F:antiporter activity"/>
    <property type="evidence" value="ECO:0007669"/>
    <property type="project" value="InterPro"/>
</dbReference>
<feature type="transmembrane region" description="Helical" evidence="6">
    <location>
        <begin position="123"/>
        <end position="147"/>
    </location>
</feature>
<comment type="caution">
    <text evidence="7">The sequence shown here is derived from an EMBL/GenBank/DDBJ whole genome shotgun (WGS) entry which is preliminary data.</text>
</comment>
<evidence type="ECO:0000256" key="1">
    <source>
        <dbReference type="ARBA" id="ARBA00004141"/>
    </source>
</evidence>
<dbReference type="GO" id="GO:1990961">
    <property type="term" value="P:xenobiotic detoxification by transmembrane export across the plasma membrane"/>
    <property type="evidence" value="ECO:0007669"/>
    <property type="project" value="InterPro"/>
</dbReference>
<feature type="transmembrane region" description="Helical" evidence="6">
    <location>
        <begin position="186"/>
        <end position="212"/>
    </location>
</feature>
<feature type="transmembrane region" description="Helical" evidence="6">
    <location>
        <begin position="259"/>
        <end position="280"/>
    </location>
</feature>
<comment type="subcellular location">
    <subcellularLocation>
        <location evidence="1">Membrane</location>
        <topology evidence="1">Multi-pass membrane protein</topology>
    </subcellularLocation>
</comment>
<keyword evidence="3 6" id="KW-0812">Transmembrane</keyword>
<dbReference type="Gramene" id="Manes.14G060800.1.v8.1">
    <property type="protein sequence ID" value="Manes.14G060800.1.v8.1.CDS"/>
    <property type="gene ID" value="Manes.14G060800.v8.1"/>
</dbReference>
<name>A0A2C9UJE2_MANES</name>
<evidence type="ECO:0000256" key="3">
    <source>
        <dbReference type="ARBA" id="ARBA00022692"/>
    </source>
</evidence>
<keyword evidence="4 6" id="KW-1133">Transmembrane helix</keyword>
<dbReference type="Proteomes" id="UP000091857">
    <property type="component" value="Chromosome 14"/>
</dbReference>
<feature type="transmembrane region" description="Helical" evidence="6">
    <location>
        <begin position="79"/>
        <end position="102"/>
    </location>
</feature>
<feature type="transmembrane region" description="Helical" evidence="6">
    <location>
        <begin position="153"/>
        <end position="174"/>
    </location>
</feature>
<feature type="transmembrane region" description="Helical" evidence="6">
    <location>
        <begin position="412"/>
        <end position="436"/>
    </location>
</feature>
<feature type="transmembrane region" description="Helical" evidence="6">
    <location>
        <begin position="295"/>
        <end position="315"/>
    </location>
</feature>
<dbReference type="GO" id="GO:0022857">
    <property type="term" value="F:transmembrane transporter activity"/>
    <property type="evidence" value="ECO:0000318"/>
    <property type="project" value="GO_Central"/>
</dbReference>
<protein>
    <recommendedName>
        <fullName evidence="6">Protein DETOXIFICATION</fullName>
    </recommendedName>
    <alternativeName>
        <fullName evidence="6">Multidrug and toxic compound extrusion protein</fullName>
    </alternativeName>
</protein>
<dbReference type="AlphaFoldDB" id="A0A2C9UJE2"/>
<evidence type="ECO:0000313" key="7">
    <source>
        <dbReference type="EMBL" id="OAY30813.1"/>
    </source>
</evidence>
<gene>
    <name evidence="7" type="ORF">MANES_14G060800v8</name>
</gene>
<comment type="similarity">
    <text evidence="2 6">Belongs to the multi antimicrobial extrusion (MATE) (TC 2.A.66.1) family.</text>
</comment>
<dbReference type="EMBL" id="CM004400">
    <property type="protein sequence ID" value="OAY30813.1"/>
    <property type="molecule type" value="Genomic_DNA"/>
</dbReference>
<organism evidence="7 8">
    <name type="scientific">Manihot esculenta</name>
    <name type="common">Cassava</name>
    <name type="synonym">Jatropha manihot</name>
    <dbReference type="NCBI Taxonomy" id="3983"/>
    <lineage>
        <taxon>Eukaryota</taxon>
        <taxon>Viridiplantae</taxon>
        <taxon>Streptophyta</taxon>
        <taxon>Embryophyta</taxon>
        <taxon>Tracheophyta</taxon>
        <taxon>Spermatophyta</taxon>
        <taxon>Magnoliopsida</taxon>
        <taxon>eudicotyledons</taxon>
        <taxon>Gunneridae</taxon>
        <taxon>Pentapetalae</taxon>
        <taxon>rosids</taxon>
        <taxon>fabids</taxon>
        <taxon>Malpighiales</taxon>
        <taxon>Euphorbiaceae</taxon>
        <taxon>Crotonoideae</taxon>
        <taxon>Manihoteae</taxon>
        <taxon>Manihot</taxon>
    </lineage>
</organism>
<dbReference type="GO" id="GO:0016020">
    <property type="term" value="C:membrane"/>
    <property type="evidence" value="ECO:0000318"/>
    <property type="project" value="GO_Central"/>
</dbReference>
<evidence type="ECO:0000256" key="5">
    <source>
        <dbReference type="ARBA" id="ARBA00023136"/>
    </source>
</evidence>
<dbReference type="OMA" id="SSAISYW"/>
<evidence type="ECO:0000313" key="8">
    <source>
        <dbReference type="Proteomes" id="UP000091857"/>
    </source>
</evidence>